<gene>
    <name evidence="2" type="primary">A06g507810.1_BraROA</name>
    <name evidence="2" type="ORF">IGI04_024130</name>
</gene>
<feature type="compositionally biased region" description="Basic and acidic residues" evidence="1">
    <location>
        <begin position="1"/>
        <end position="15"/>
    </location>
</feature>
<reference evidence="2 3" key="1">
    <citation type="submission" date="2021-03" db="EMBL/GenBank/DDBJ databases">
        <authorList>
            <person name="King G.J."/>
            <person name="Bancroft I."/>
            <person name="Baten A."/>
            <person name="Bloomfield J."/>
            <person name="Borpatragohain P."/>
            <person name="He Z."/>
            <person name="Irish N."/>
            <person name="Irwin J."/>
            <person name="Liu K."/>
            <person name="Mauleon R.P."/>
            <person name="Moore J."/>
            <person name="Morris R."/>
            <person name="Ostergaard L."/>
            <person name="Wang B."/>
            <person name="Wells R."/>
        </authorList>
    </citation>
    <scope>NUCLEOTIDE SEQUENCE [LARGE SCALE GENOMIC DNA]</scope>
    <source>
        <strain evidence="2">R-o-18</strain>
        <tissue evidence="2">Leaf</tissue>
    </source>
</reference>
<keyword evidence="3" id="KW-1185">Reference proteome</keyword>
<name>A0ABQ7M6F0_BRACM</name>
<sequence length="65" mass="7530">CFLTSEKLETEKRFNDEEEEGSRKRKRKVKENRGSGLSFDDGKINGVRLIAEAPELEMTDDRLID</sequence>
<protein>
    <submittedName>
        <fullName evidence="2">Uncharacterized protein</fullName>
    </submittedName>
</protein>
<evidence type="ECO:0000256" key="1">
    <source>
        <dbReference type="SAM" id="MobiDB-lite"/>
    </source>
</evidence>
<accession>A0ABQ7M6F0</accession>
<organism evidence="2 3">
    <name type="scientific">Brassica rapa subsp. trilocularis</name>
    <dbReference type="NCBI Taxonomy" id="1813537"/>
    <lineage>
        <taxon>Eukaryota</taxon>
        <taxon>Viridiplantae</taxon>
        <taxon>Streptophyta</taxon>
        <taxon>Embryophyta</taxon>
        <taxon>Tracheophyta</taxon>
        <taxon>Spermatophyta</taxon>
        <taxon>Magnoliopsida</taxon>
        <taxon>eudicotyledons</taxon>
        <taxon>Gunneridae</taxon>
        <taxon>Pentapetalae</taxon>
        <taxon>rosids</taxon>
        <taxon>malvids</taxon>
        <taxon>Brassicales</taxon>
        <taxon>Brassicaceae</taxon>
        <taxon>Brassiceae</taxon>
        <taxon>Brassica</taxon>
    </lineage>
</organism>
<evidence type="ECO:0000313" key="2">
    <source>
        <dbReference type="EMBL" id="KAG5394167.1"/>
    </source>
</evidence>
<evidence type="ECO:0000313" key="3">
    <source>
        <dbReference type="Proteomes" id="UP000823674"/>
    </source>
</evidence>
<proteinExistence type="predicted"/>
<dbReference type="Proteomes" id="UP000823674">
    <property type="component" value="Chromosome A06"/>
</dbReference>
<feature type="region of interest" description="Disordered" evidence="1">
    <location>
        <begin position="1"/>
        <end position="37"/>
    </location>
</feature>
<feature type="non-terminal residue" evidence="2">
    <location>
        <position position="1"/>
    </location>
</feature>
<dbReference type="EMBL" id="JADBGQ010000006">
    <property type="protein sequence ID" value="KAG5394167.1"/>
    <property type="molecule type" value="Genomic_DNA"/>
</dbReference>
<comment type="caution">
    <text evidence="2">The sequence shown here is derived from an EMBL/GenBank/DDBJ whole genome shotgun (WGS) entry which is preliminary data.</text>
</comment>